<protein>
    <recommendedName>
        <fullName evidence="1">NmrA-like domain-containing protein</fullName>
    </recommendedName>
</protein>
<dbReference type="PANTHER" id="PTHR43349">
    <property type="entry name" value="PINORESINOL REDUCTASE-RELATED"/>
    <property type="match status" value="1"/>
</dbReference>
<organism evidence="2 3">
    <name type="scientific">Malus domestica</name>
    <name type="common">Apple</name>
    <name type="synonym">Pyrus malus</name>
    <dbReference type="NCBI Taxonomy" id="3750"/>
    <lineage>
        <taxon>Eukaryota</taxon>
        <taxon>Viridiplantae</taxon>
        <taxon>Streptophyta</taxon>
        <taxon>Embryophyta</taxon>
        <taxon>Tracheophyta</taxon>
        <taxon>Spermatophyta</taxon>
        <taxon>Magnoliopsida</taxon>
        <taxon>eudicotyledons</taxon>
        <taxon>Gunneridae</taxon>
        <taxon>Pentapetalae</taxon>
        <taxon>rosids</taxon>
        <taxon>fabids</taxon>
        <taxon>Rosales</taxon>
        <taxon>Rosaceae</taxon>
        <taxon>Amygdaloideae</taxon>
        <taxon>Maleae</taxon>
        <taxon>Malus</taxon>
    </lineage>
</organism>
<comment type="caution">
    <text evidence="2">The sequence shown here is derived from an EMBL/GenBank/DDBJ whole genome shotgun (WGS) entry which is preliminary data.</text>
</comment>
<evidence type="ECO:0000313" key="2">
    <source>
        <dbReference type="EMBL" id="RXI03225.1"/>
    </source>
</evidence>
<proteinExistence type="predicted"/>
<feature type="domain" description="NmrA-like" evidence="1">
    <location>
        <begin position="8"/>
        <end position="66"/>
    </location>
</feature>
<name>A0A498KBN6_MALDO</name>
<dbReference type="Gene3D" id="3.40.50.720">
    <property type="entry name" value="NAD(P)-binding Rossmann-like Domain"/>
    <property type="match status" value="2"/>
</dbReference>
<keyword evidence="3" id="KW-1185">Reference proteome</keyword>
<dbReference type="InterPro" id="IPR036291">
    <property type="entry name" value="NAD(P)-bd_dom_sf"/>
</dbReference>
<reference evidence="2 3" key="1">
    <citation type="submission" date="2018-10" db="EMBL/GenBank/DDBJ databases">
        <title>A high-quality apple genome assembly.</title>
        <authorList>
            <person name="Hu J."/>
        </authorList>
    </citation>
    <scope>NUCLEOTIDE SEQUENCE [LARGE SCALE GENOMIC DNA]</scope>
    <source>
        <strain evidence="3">cv. HFTH1</strain>
        <tissue evidence="2">Young leaf</tissue>
    </source>
</reference>
<evidence type="ECO:0000313" key="3">
    <source>
        <dbReference type="Proteomes" id="UP000290289"/>
    </source>
</evidence>
<evidence type="ECO:0000259" key="1">
    <source>
        <dbReference type="Pfam" id="PF05368"/>
    </source>
</evidence>
<sequence>MKVMACENNKILIFGATGYLGKYMVKASVSLGHPTYAYARSIKPITDPSNLGLHKEYEAMGVTVFQRFIPVGFGDDPKRASALPPFEAIHENRRVIRRATEAAGIPYTYVCGNTFAVYFVDCLLHPREEREEVIVYGTGTVKGKYASGALYF</sequence>
<dbReference type="PANTHER" id="PTHR43349:SF43">
    <property type="entry name" value="ISOEUGENOL SYNTHASE 1-LIKE"/>
    <property type="match status" value="1"/>
</dbReference>
<dbReference type="Proteomes" id="UP000290289">
    <property type="component" value="Chromosome 3"/>
</dbReference>
<dbReference type="AlphaFoldDB" id="A0A498KBN6"/>
<dbReference type="InterPro" id="IPR050608">
    <property type="entry name" value="NmrA-type/Isoflavone_red_sf"/>
</dbReference>
<dbReference type="EMBL" id="RDQH01000329">
    <property type="protein sequence ID" value="RXI03225.1"/>
    <property type="molecule type" value="Genomic_DNA"/>
</dbReference>
<dbReference type="GO" id="GO:0009807">
    <property type="term" value="P:lignan biosynthetic process"/>
    <property type="evidence" value="ECO:0007669"/>
    <property type="project" value="UniProtKB-ARBA"/>
</dbReference>
<gene>
    <name evidence="2" type="ORF">DVH24_003877</name>
</gene>
<accession>A0A498KBN6</accession>
<dbReference type="Pfam" id="PF05368">
    <property type="entry name" value="NmrA"/>
    <property type="match status" value="1"/>
</dbReference>
<dbReference type="InterPro" id="IPR008030">
    <property type="entry name" value="NmrA-like"/>
</dbReference>
<dbReference type="SUPFAM" id="SSF51735">
    <property type="entry name" value="NAD(P)-binding Rossmann-fold domains"/>
    <property type="match status" value="1"/>
</dbReference>